<name>A0ABS2NF71_9BACI</name>
<protein>
    <recommendedName>
        <fullName evidence="3">DUF2777 domain-containing protein</fullName>
    </recommendedName>
</protein>
<proteinExistence type="predicted"/>
<evidence type="ECO:0008006" key="3">
    <source>
        <dbReference type="Google" id="ProtNLM"/>
    </source>
</evidence>
<dbReference type="InterPro" id="IPR024488">
    <property type="entry name" value="DUF2777"/>
</dbReference>
<dbReference type="EMBL" id="JAFBDZ010000003">
    <property type="protein sequence ID" value="MBM7586482.1"/>
    <property type="molecule type" value="Genomic_DNA"/>
</dbReference>
<accession>A0ABS2NF71</accession>
<gene>
    <name evidence="1" type="ORF">JOC86_003034</name>
</gene>
<comment type="caution">
    <text evidence="1">The sequence shown here is derived from an EMBL/GenBank/DDBJ whole genome shotgun (WGS) entry which is preliminary data.</text>
</comment>
<evidence type="ECO:0000313" key="1">
    <source>
        <dbReference type="EMBL" id="MBM7586482.1"/>
    </source>
</evidence>
<keyword evidence="2" id="KW-1185">Reference proteome</keyword>
<reference evidence="1 2" key="1">
    <citation type="submission" date="2021-01" db="EMBL/GenBank/DDBJ databases">
        <title>Genomic Encyclopedia of Type Strains, Phase IV (KMG-IV): sequencing the most valuable type-strain genomes for metagenomic binning, comparative biology and taxonomic classification.</title>
        <authorList>
            <person name="Goeker M."/>
        </authorList>
    </citation>
    <scope>NUCLEOTIDE SEQUENCE [LARGE SCALE GENOMIC DNA]</scope>
    <source>
        <strain evidence="1 2">DSM 24834</strain>
    </source>
</reference>
<dbReference type="Pfam" id="PF10949">
    <property type="entry name" value="DUF2777"/>
    <property type="match status" value="1"/>
</dbReference>
<sequence length="186" mass="22262">MNNLYRTKLLQKQNRSYITGKLEMVDDLWLFIDDEFDEETDLEFYSGQEVEVNRNGEWHRGILQANGKVFTKYLTISLEEQESIRIKKNLIFALEMLMDELNDDAFVQFISSLNSIDFSIYDCIFCHNHLSFLENRKIRQGVNFMTFDNGESVCAVQHHFTYYKKQRDRFEFTLSNGKRIMIEKFE</sequence>
<evidence type="ECO:0000313" key="2">
    <source>
        <dbReference type="Proteomes" id="UP001646157"/>
    </source>
</evidence>
<organism evidence="1 2">
    <name type="scientific">Rossellomorea pakistanensis</name>
    <dbReference type="NCBI Taxonomy" id="992288"/>
    <lineage>
        <taxon>Bacteria</taxon>
        <taxon>Bacillati</taxon>
        <taxon>Bacillota</taxon>
        <taxon>Bacilli</taxon>
        <taxon>Bacillales</taxon>
        <taxon>Bacillaceae</taxon>
        <taxon>Rossellomorea</taxon>
    </lineage>
</organism>
<dbReference type="RefSeq" id="WP_205173700.1">
    <property type="nucleotide sequence ID" value="NZ_JAFBDZ010000003.1"/>
</dbReference>
<dbReference type="Proteomes" id="UP001646157">
    <property type="component" value="Unassembled WGS sequence"/>
</dbReference>